<reference evidence="1 2" key="1">
    <citation type="submission" date="2018-10" db="EMBL/GenBank/DDBJ databases">
        <title>Sequencing the genomes of 1000 actinobacteria strains.</title>
        <authorList>
            <person name="Klenk H.-P."/>
        </authorList>
    </citation>
    <scope>NUCLEOTIDE SEQUENCE [LARGE SCALE GENOMIC DNA]</scope>
    <source>
        <strain evidence="1 2">DSM 43911</strain>
    </source>
</reference>
<accession>A0A495X138</accession>
<dbReference type="AlphaFoldDB" id="A0A495X138"/>
<name>A0A495X138_9PSEU</name>
<sequence>MGLKVRKDRDGTRTLEVEGDEPVDAIVRRFVDEGCTSVLVGFRQDADFLPELPGLTEVSFLRGVKDLSAVYRVPGLTRLALPTDHRGPLDLAAVPGLEFLVTPHCPGIEGLRELRSLRELVVHGWPSGDFAVLGDKPELRFLRLEMKRRAEVSALGLAGAPGVTTLWLYDGRLTDTRELAALTAVRELALRATKVDNVEFVAAMPELTRLELDNAGDIASLAPLRGHPSLRDLALAGSTRLVDGDFGPLFDMPALKGVGLDHNAPHYTHRAADIRQAFPPI</sequence>
<protein>
    <recommendedName>
        <fullName evidence="3">Leucine rich repeat (LRR) protein</fullName>
    </recommendedName>
</protein>
<gene>
    <name evidence="1" type="ORF">DFJ66_0732</name>
</gene>
<dbReference type="RefSeq" id="WP_121217932.1">
    <property type="nucleotide sequence ID" value="NZ_JBIUBA010000019.1"/>
</dbReference>
<dbReference type="SUPFAM" id="SSF52058">
    <property type="entry name" value="L domain-like"/>
    <property type="match status" value="1"/>
</dbReference>
<dbReference type="Proteomes" id="UP000272729">
    <property type="component" value="Unassembled WGS sequence"/>
</dbReference>
<evidence type="ECO:0000313" key="1">
    <source>
        <dbReference type="EMBL" id="RKT67557.1"/>
    </source>
</evidence>
<organism evidence="1 2">
    <name type="scientific">Saccharothrix variisporea</name>
    <dbReference type="NCBI Taxonomy" id="543527"/>
    <lineage>
        <taxon>Bacteria</taxon>
        <taxon>Bacillati</taxon>
        <taxon>Actinomycetota</taxon>
        <taxon>Actinomycetes</taxon>
        <taxon>Pseudonocardiales</taxon>
        <taxon>Pseudonocardiaceae</taxon>
        <taxon>Saccharothrix</taxon>
    </lineage>
</organism>
<dbReference type="Gene3D" id="3.80.10.10">
    <property type="entry name" value="Ribonuclease Inhibitor"/>
    <property type="match status" value="1"/>
</dbReference>
<evidence type="ECO:0008006" key="3">
    <source>
        <dbReference type="Google" id="ProtNLM"/>
    </source>
</evidence>
<proteinExistence type="predicted"/>
<dbReference type="InterPro" id="IPR032675">
    <property type="entry name" value="LRR_dom_sf"/>
</dbReference>
<dbReference type="OrthoDB" id="4085246at2"/>
<comment type="caution">
    <text evidence="1">The sequence shown here is derived from an EMBL/GenBank/DDBJ whole genome shotgun (WGS) entry which is preliminary data.</text>
</comment>
<evidence type="ECO:0000313" key="2">
    <source>
        <dbReference type="Proteomes" id="UP000272729"/>
    </source>
</evidence>
<dbReference type="EMBL" id="RBXR01000001">
    <property type="protein sequence ID" value="RKT67557.1"/>
    <property type="molecule type" value="Genomic_DNA"/>
</dbReference>
<keyword evidence="2" id="KW-1185">Reference proteome</keyword>